<proteinExistence type="predicted"/>
<protein>
    <submittedName>
        <fullName evidence="1">Uncharacterized protein</fullName>
    </submittedName>
</protein>
<evidence type="ECO:0000313" key="2">
    <source>
        <dbReference type="Proteomes" id="UP001234216"/>
    </source>
</evidence>
<reference evidence="1" key="1">
    <citation type="submission" date="2023-07" db="EMBL/GenBank/DDBJ databases">
        <title>Comparative genomics of wheat-associated soil bacteria to identify genetic determinants of phenazine resistance.</title>
        <authorList>
            <person name="Mouncey N."/>
        </authorList>
    </citation>
    <scope>NUCLEOTIDE SEQUENCE</scope>
    <source>
        <strain evidence="1">V4I22</strain>
    </source>
</reference>
<comment type="caution">
    <text evidence="1">The sequence shown here is derived from an EMBL/GenBank/DDBJ whole genome shotgun (WGS) entry which is preliminary data.</text>
</comment>
<name>A0AAW8FY09_9ACTN</name>
<dbReference type="AlphaFoldDB" id="A0AAW8FY09"/>
<gene>
    <name evidence="1" type="ORF">QFZ22_009640</name>
</gene>
<dbReference type="Proteomes" id="UP001234216">
    <property type="component" value="Unassembled WGS sequence"/>
</dbReference>
<sequence>MDELKVPELEAALRQFTGHYSGGRRMPVVRTDRVSHCTNPLIESHISL</sequence>
<evidence type="ECO:0000313" key="1">
    <source>
        <dbReference type="EMBL" id="MDQ0913568.1"/>
    </source>
</evidence>
<dbReference type="RefSeq" id="WP_306986975.1">
    <property type="nucleotide sequence ID" value="NZ_JAUSYQ010000002.1"/>
</dbReference>
<dbReference type="EMBL" id="JAUSZV010000006">
    <property type="protein sequence ID" value="MDQ0913568.1"/>
    <property type="molecule type" value="Genomic_DNA"/>
</dbReference>
<organism evidence="1 2">
    <name type="scientific">Streptomyces canus</name>
    <dbReference type="NCBI Taxonomy" id="58343"/>
    <lineage>
        <taxon>Bacteria</taxon>
        <taxon>Bacillati</taxon>
        <taxon>Actinomycetota</taxon>
        <taxon>Actinomycetes</taxon>
        <taxon>Kitasatosporales</taxon>
        <taxon>Streptomycetaceae</taxon>
        <taxon>Streptomyces</taxon>
        <taxon>Streptomyces aurantiacus group</taxon>
    </lineage>
</organism>
<accession>A0AAW8FY09</accession>